<evidence type="ECO:0000256" key="7">
    <source>
        <dbReference type="SAM" id="MobiDB-lite"/>
    </source>
</evidence>
<feature type="transmembrane region" description="Helical" evidence="8">
    <location>
        <begin position="228"/>
        <end position="249"/>
    </location>
</feature>
<dbReference type="Proteomes" id="UP001183629">
    <property type="component" value="Unassembled WGS sequence"/>
</dbReference>
<keyword evidence="5 8" id="KW-1133">Transmembrane helix</keyword>
<feature type="domain" description="Bacterial sugar transferase" evidence="9">
    <location>
        <begin position="395"/>
        <end position="582"/>
    </location>
</feature>
<feature type="transmembrane region" description="Helical" evidence="8">
    <location>
        <begin position="166"/>
        <end position="184"/>
    </location>
</feature>
<evidence type="ECO:0000256" key="2">
    <source>
        <dbReference type="ARBA" id="ARBA00006464"/>
    </source>
</evidence>
<gene>
    <name evidence="10" type="ORF">J2S44_004466</name>
</gene>
<feature type="region of interest" description="Disordered" evidence="7">
    <location>
        <begin position="27"/>
        <end position="74"/>
    </location>
</feature>
<reference evidence="10 11" key="1">
    <citation type="submission" date="2023-07" db="EMBL/GenBank/DDBJ databases">
        <title>Sequencing the genomes of 1000 actinobacteria strains.</title>
        <authorList>
            <person name="Klenk H.-P."/>
        </authorList>
    </citation>
    <scope>NUCLEOTIDE SEQUENCE [LARGE SCALE GENOMIC DNA]</scope>
    <source>
        <strain evidence="10 11">DSM 44711</strain>
    </source>
</reference>
<dbReference type="GO" id="GO:0016780">
    <property type="term" value="F:phosphotransferase activity, for other substituted phosphate groups"/>
    <property type="evidence" value="ECO:0007669"/>
    <property type="project" value="TreeGrafter"/>
</dbReference>
<feature type="transmembrane region" description="Helical" evidence="8">
    <location>
        <begin position="133"/>
        <end position="154"/>
    </location>
</feature>
<proteinExistence type="inferred from homology"/>
<evidence type="ECO:0000256" key="1">
    <source>
        <dbReference type="ARBA" id="ARBA00004141"/>
    </source>
</evidence>
<keyword evidence="3" id="KW-0808">Transferase</keyword>
<comment type="caution">
    <text evidence="10">The sequence shown here is derived from an EMBL/GenBank/DDBJ whole genome shotgun (WGS) entry which is preliminary data.</text>
</comment>
<evidence type="ECO:0000313" key="10">
    <source>
        <dbReference type="EMBL" id="MDR7324216.1"/>
    </source>
</evidence>
<feature type="transmembrane region" description="Helical" evidence="8">
    <location>
        <begin position="204"/>
        <end position="222"/>
    </location>
</feature>
<comment type="subcellular location">
    <subcellularLocation>
        <location evidence="1">Membrane</location>
        <topology evidence="1">Multi-pass membrane protein</topology>
    </subcellularLocation>
</comment>
<dbReference type="RefSeq" id="WP_310417271.1">
    <property type="nucleotide sequence ID" value="NZ_JAVDYC010000001.1"/>
</dbReference>
<keyword evidence="4 8" id="KW-0812">Transmembrane</keyword>
<dbReference type="Gene3D" id="3.40.50.720">
    <property type="entry name" value="NAD(P)-binding Rossmann-like Domain"/>
    <property type="match status" value="1"/>
</dbReference>
<organism evidence="10 11">
    <name type="scientific">Catenuloplanes niger</name>
    <dbReference type="NCBI Taxonomy" id="587534"/>
    <lineage>
        <taxon>Bacteria</taxon>
        <taxon>Bacillati</taxon>
        <taxon>Actinomycetota</taxon>
        <taxon>Actinomycetes</taxon>
        <taxon>Micromonosporales</taxon>
        <taxon>Micromonosporaceae</taxon>
        <taxon>Catenuloplanes</taxon>
    </lineage>
</organism>
<dbReference type="PANTHER" id="PTHR30576:SF10">
    <property type="entry name" value="SLL5057 PROTEIN"/>
    <property type="match status" value="1"/>
</dbReference>
<evidence type="ECO:0000256" key="8">
    <source>
        <dbReference type="SAM" id="Phobius"/>
    </source>
</evidence>
<evidence type="ECO:0000256" key="5">
    <source>
        <dbReference type="ARBA" id="ARBA00022989"/>
    </source>
</evidence>
<sequence length="588" mass="64639">MEQGRVRDADATWPVLYRVTPDGILVEEVHPPDAPSPVPAAPPRQPARPHPGGTRPAGPRPGGPRPIDWPDWDDPAATVSMERIQAEFDRTVAPVSPVSDAPAAASERQRRPLRRTPGRHAAASRRYGWEGRYVRRLLGADLIVGVLAGALAFGLRFGQVVTARNWVYALLSVLLPIALIAVLALGRCYERRFLYVGIDEYQRVIRAGLGLTAAAAIVSYALELPLARSYVLMALPVATAATVSVRFLLRRRLHLARTRGQCLRRVILVGHELAVIHMSRQLRRERYHGYEVVGACLPPRHDGAVGLPVYGTFDDVAEAVDAASADTVIVLSCPELDGQALRRLAWRLERNEADLIVASALIDVAGSRTTVRPVDGLPMLHVEHPRLDGATRVVKEIVDRAGAAVLLLLSAPLLLALAAAVRLGSAGPVLFRQVRVGRDGREFVMYKFRSMYPDAEARLAELRHLNEHDGVLFKIRDDPRVTPAGRWLRRLSLDELPQLLNVLRGEMSLVGPRPPLPAEVAAYPDDARRRLVVKPGMTGLWQVSGRSDLTWDEAVRLDLSYVENWSLSLDLTILLRTVAVVARSSGAY</sequence>
<dbReference type="AlphaFoldDB" id="A0AAE3ZSP2"/>
<name>A0AAE3ZSP2_9ACTN</name>
<dbReference type="EMBL" id="JAVDYC010000001">
    <property type="protein sequence ID" value="MDR7324216.1"/>
    <property type="molecule type" value="Genomic_DNA"/>
</dbReference>
<protein>
    <submittedName>
        <fullName evidence="10">Exopolysaccharide biosynthesis polyprenyl glycosylphosphotransferase</fullName>
    </submittedName>
</protein>
<dbReference type="InterPro" id="IPR003362">
    <property type="entry name" value="Bact_transf"/>
</dbReference>
<evidence type="ECO:0000313" key="11">
    <source>
        <dbReference type="Proteomes" id="UP001183629"/>
    </source>
</evidence>
<dbReference type="InterPro" id="IPR017475">
    <property type="entry name" value="EPS_sugar_tfrase"/>
</dbReference>
<dbReference type="NCBIfam" id="TIGR03025">
    <property type="entry name" value="EPS_sugtrans"/>
    <property type="match status" value="1"/>
</dbReference>
<evidence type="ECO:0000256" key="4">
    <source>
        <dbReference type="ARBA" id="ARBA00022692"/>
    </source>
</evidence>
<comment type="similarity">
    <text evidence="2">Belongs to the bacterial sugar transferase family.</text>
</comment>
<feature type="transmembrane region" description="Helical" evidence="8">
    <location>
        <begin position="401"/>
        <end position="421"/>
    </location>
</feature>
<keyword evidence="11" id="KW-1185">Reference proteome</keyword>
<keyword evidence="6 8" id="KW-0472">Membrane</keyword>
<evidence type="ECO:0000259" key="9">
    <source>
        <dbReference type="Pfam" id="PF02397"/>
    </source>
</evidence>
<dbReference type="PANTHER" id="PTHR30576">
    <property type="entry name" value="COLANIC BIOSYNTHESIS UDP-GLUCOSE LIPID CARRIER TRANSFERASE"/>
    <property type="match status" value="1"/>
</dbReference>
<feature type="region of interest" description="Disordered" evidence="7">
    <location>
        <begin position="94"/>
        <end position="119"/>
    </location>
</feature>
<accession>A0AAE3ZSP2</accession>
<dbReference type="Pfam" id="PF02397">
    <property type="entry name" value="Bac_transf"/>
    <property type="match status" value="1"/>
</dbReference>
<dbReference type="Pfam" id="PF13727">
    <property type="entry name" value="CoA_binding_3"/>
    <property type="match status" value="1"/>
</dbReference>
<dbReference type="GO" id="GO:0016020">
    <property type="term" value="C:membrane"/>
    <property type="evidence" value="ECO:0007669"/>
    <property type="project" value="UniProtKB-SubCell"/>
</dbReference>
<evidence type="ECO:0000256" key="3">
    <source>
        <dbReference type="ARBA" id="ARBA00022679"/>
    </source>
</evidence>
<feature type="compositionally biased region" description="Pro residues" evidence="7">
    <location>
        <begin position="32"/>
        <end position="49"/>
    </location>
</feature>
<evidence type="ECO:0000256" key="6">
    <source>
        <dbReference type="ARBA" id="ARBA00023136"/>
    </source>
</evidence>
<feature type="compositionally biased region" description="Low complexity" evidence="7">
    <location>
        <begin position="94"/>
        <end position="106"/>
    </location>
</feature>